<sequence length="59" mass="6743">GQKEALDNLSEIFAMKIDKARLPELEIIYLELKMKVSRSAAIESPRVKLIKKNASKLWS</sequence>
<accession>A0ABQ8B1T7</accession>
<dbReference type="Proteomes" id="UP000824890">
    <property type="component" value="Unassembled WGS sequence"/>
</dbReference>
<evidence type="ECO:0000313" key="2">
    <source>
        <dbReference type="Proteomes" id="UP000824890"/>
    </source>
</evidence>
<comment type="caution">
    <text evidence="1">The sequence shown here is derived from an EMBL/GenBank/DDBJ whole genome shotgun (WGS) entry which is preliminary data.</text>
</comment>
<keyword evidence="2" id="KW-1185">Reference proteome</keyword>
<proteinExistence type="predicted"/>
<reference evidence="1 2" key="1">
    <citation type="submission" date="2021-05" db="EMBL/GenBank/DDBJ databases">
        <title>Genome Assembly of Synthetic Allotetraploid Brassica napus Reveals Homoeologous Exchanges between Subgenomes.</title>
        <authorList>
            <person name="Davis J.T."/>
        </authorList>
    </citation>
    <scope>NUCLEOTIDE SEQUENCE [LARGE SCALE GENOMIC DNA]</scope>
    <source>
        <strain evidence="2">cv. Da-Ae</strain>
        <tissue evidence="1">Seedling</tissue>
    </source>
</reference>
<dbReference type="EMBL" id="JAGKQM010000012">
    <property type="protein sequence ID" value="KAH0898775.1"/>
    <property type="molecule type" value="Genomic_DNA"/>
</dbReference>
<protein>
    <submittedName>
        <fullName evidence="1">Uncharacterized protein</fullName>
    </submittedName>
</protein>
<organism evidence="1 2">
    <name type="scientific">Brassica napus</name>
    <name type="common">Rape</name>
    <dbReference type="NCBI Taxonomy" id="3708"/>
    <lineage>
        <taxon>Eukaryota</taxon>
        <taxon>Viridiplantae</taxon>
        <taxon>Streptophyta</taxon>
        <taxon>Embryophyta</taxon>
        <taxon>Tracheophyta</taxon>
        <taxon>Spermatophyta</taxon>
        <taxon>Magnoliopsida</taxon>
        <taxon>eudicotyledons</taxon>
        <taxon>Gunneridae</taxon>
        <taxon>Pentapetalae</taxon>
        <taxon>rosids</taxon>
        <taxon>malvids</taxon>
        <taxon>Brassicales</taxon>
        <taxon>Brassicaceae</taxon>
        <taxon>Brassiceae</taxon>
        <taxon>Brassica</taxon>
    </lineage>
</organism>
<gene>
    <name evidence="1" type="ORF">HID58_048343</name>
</gene>
<name>A0ABQ8B1T7_BRANA</name>
<evidence type="ECO:0000313" key="1">
    <source>
        <dbReference type="EMBL" id="KAH0898775.1"/>
    </source>
</evidence>
<feature type="non-terminal residue" evidence="1">
    <location>
        <position position="1"/>
    </location>
</feature>